<sequence length="134" mass="15149">MQSIRLLVLFAALLSIFPLTSADVVLRPCTTTEDLIGTMTDGNSSHYLLFFDSLDVSSLRVYNTLSGLKMKRAFNVDTVDIRESQSSWLRTVLEVNYVPMLSYIKWLPSGDKVVHAYPSMDFGSPSLIKFLQQY</sequence>
<dbReference type="OrthoDB" id="260074at2759"/>
<keyword evidence="3" id="KW-1185">Reference proteome</keyword>
<dbReference type="GeneID" id="92517027"/>
<name>A0A836KTH0_9TRYP</name>
<organism evidence="2 3">
    <name type="scientific">Leishmania martiniquensis</name>
    <dbReference type="NCBI Taxonomy" id="1580590"/>
    <lineage>
        <taxon>Eukaryota</taxon>
        <taxon>Discoba</taxon>
        <taxon>Euglenozoa</taxon>
        <taxon>Kinetoplastea</taxon>
        <taxon>Metakinetoplastina</taxon>
        <taxon>Trypanosomatida</taxon>
        <taxon>Trypanosomatidae</taxon>
        <taxon>Leishmaniinae</taxon>
        <taxon>Leishmania</taxon>
    </lineage>
</organism>
<dbReference type="RefSeq" id="XP_067180719.1">
    <property type="nucleotide sequence ID" value="XM_067324515.1"/>
</dbReference>
<reference evidence="3" key="1">
    <citation type="journal article" date="2021" name="Microbiol. Resour. Announc.">
        <title>LGAAP: Leishmaniinae Genome Assembly and Annotation Pipeline.</title>
        <authorList>
            <person name="Almutairi H."/>
            <person name="Urbaniak M.D."/>
            <person name="Bates M.D."/>
            <person name="Jariyapan N."/>
            <person name="Kwakye-Nuako G."/>
            <person name="Thomaz-Soccol V."/>
            <person name="Al-Salem W.S."/>
            <person name="Dillon R.J."/>
            <person name="Bates P.A."/>
            <person name="Gatherer D."/>
        </authorList>
    </citation>
    <scope>NUCLEOTIDE SEQUENCE [LARGE SCALE GENOMIC DNA]</scope>
</reference>
<dbReference type="EMBL" id="JAFEUZ010000010">
    <property type="protein sequence ID" value="KAG5485047.1"/>
    <property type="molecule type" value="Genomic_DNA"/>
</dbReference>
<protein>
    <recommendedName>
        <fullName evidence="4">LP7</fullName>
    </recommendedName>
</protein>
<evidence type="ECO:0008006" key="4">
    <source>
        <dbReference type="Google" id="ProtNLM"/>
    </source>
</evidence>
<reference evidence="3" key="2">
    <citation type="journal article" date="2021" name="Sci. Data">
        <title>Chromosome-scale genome sequencing, assembly and annotation of six genomes from subfamily Leishmaniinae.</title>
        <authorList>
            <person name="Almutairi H."/>
            <person name="Urbaniak M.D."/>
            <person name="Bates M.D."/>
            <person name="Jariyapan N."/>
            <person name="Kwakye-Nuako G."/>
            <person name="Thomaz Soccol V."/>
            <person name="Al-Salem W.S."/>
            <person name="Dillon R.J."/>
            <person name="Bates P.A."/>
            <person name="Gatherer D."/>
        </authorList>
    </citation>
    <scope>NUCLEOTIDE SEQUENCE [LARGE SCALE GENOMIC DNA]</scope>
</reference>
<evidence type="ECO:0000256" key="1">
    <source>
        <dbReference type="SAM" id="SignalP"/>
    </source>
</evidence>
<feature type="signal peptide" evidence="1">
    <location>
        <begin position="1"/>
        <end position="22"/>
    </location>
</feature>
<evidence type="ECO:0000313" key="3">
    <source>
        <dbReference type="Proteomes" id="UP000673552"/>
    </source>
</evidence>
<dbReference type="AlphaFoldDB" id="A0A836KTH0"/>
<dbReference type="Proteomes" id="UP000673552">
    <property type="component" value="Unassembled WGS sequence"/>
</dbReference>
<dbReference type="KEGG" id="lmat:92517027"/>
<keyword evidence="1" id="KW-0732">Signal</keyword>
<gene>
    <name evidence="2" type="ORF">LSCM1_07127</name>
</gene>
<feature type="chain" id="PRO_5032678254" description="LP7" evidence="1">
    <location>
        <begin position="23"/>
        <end position="134"/>
    </location>
</feature>
<proteinExistence type="predicted"/>
<evidence type="ECO:0000313" key="2">
    <source>
        <dbReference type="EMBL" id="KAG5485047.1"/>
    </source>
</evidence>
<accession>A0A836KTH0</accession>
<comment type="caution">
    <text evidence="2">The sequence shown here is derived from an EMBL/GenBank/DDBJ whole genome shotgun (WGS) entry which is preliminary data.</text>
</comment>